<dbReference type="InterPro" id="IPR034032">
    <property type="entry name" value="Zn_MMP-like_bac"/>
</dbReference>
<keyword evidence="5" id="KW-1185">Reference proteome</keyword>
<name>A0A1P9X3L8_9BACT</name>
<dbReference type="PANTHER" id="PTHR38478:SF1">
    <property type="entry name" value="ZINC DEPENDENT METALLOPROTEASE DOMAIN LIPOPROTEIN"/>
    <property type="match status" value="1"/>
</dbReference>
<dbReference type="STRING" id="1178516.AWR27_24680"/>
<dbReference type="InterPro" id="IPR033413">
    <property type="entry name" value="DUF5117"/>
</dbReference>
<proteinExistence type="predicted"/>
<dbReference type="Gene3D" id="3.40.390.10">
    <property type="entry name" value="Collagenase (Catalytic Domain)"/>
    <property type="match status" value="1"/>
</dbReference>
<accession>A0A1P9X3L8</accession>
<protein>
    <submittedName>
        <fullName evidence="4">Peptidase</fullName>
    </submittedName>
</protein>
<dbReference type="InterPro" id="IPR024079">
    <property type="entry name" value="MetalloPept_cat_dom_sf"/>
</dbReference>
<feature type="chain" id="PRO_5013201958" evidence="1">
    <location>
        <begin position="21"/>
        <end position="846"/>
    </location>
</feature>
<evidence type="ECO:0000256" key="1">
    <source>
        <dbReference type="SAM" id="SignalP"/>
    </source>
</evidence>
<reference evidence="4 5" key="1">
    <citation type="submission" date="2016-01" db="EMBL/GenBank/DDBJ databases">
        <authorList>
            <person name="Oliw E.H."/>
        </authorList>
    </citation>
    <scope>NUCLEOTIDE SEQUENCE [LARGE SCALE GENOMIC DNA]</scope>
    <source>
        <strain evidence="4 5">DY10</strain>
    </source>
</reference>
<dbReference type="GO" id="GO:0008237">
    <property type="term" value="F:metallopeptidase activity"/>
    <property type="evidence" value="ECO:0007669"/>
    <property type="project" value="InterPro"/>
</dbReference>
<evidence type="ECO:0000313" key="5">
    <source>
        <dbReference type="Proteomes" id="UP000187941"/>
    </source>
</evidence>
<dbReference type="Pfam" id="PF17148">
    <property type="entry name" value="DUF5117"/>
    <property type="match status" value="2"/>
</dbReference>
<feature type="domain" description="DUF5117" evidence="3">
    <location>
        <begin position="82"/>
        <end position="230"/>
    </location>
</feature>
<evidence type="ECO:0000313" key="4">
    <source>
        <dbReference type="EMBL" id="AQG82209.1"/>
    </source>
</evidence>
<dbReference type="InterPro" id="IPR032534">
    <property type="entry name" value="EcxA_zinc-bd"/>
</dbReference>
<feature type="domain" description="DUF5117" evidence="3">
    <location>
        <begin position="251"/>
        <end position="293"/>
    </location>
</feature>
<dbReference type="Pfam" id="PF16313">
    <property type="entry name" value="DUF4953"/>
    <property type="match status" value="1"/>
</dbReference>
<dbReference type="SUPFAM" id="SSF55486">
    <property type="entry name" value="Metalloproteases ('zincins'), catalytic domain"/>
    <property type="match status" value="1"/>
</dbReference>
<keyword evidence="1" id="KW-0732">Signal</keyword>
<dbReference type="KEGG" id="smon:AWR27_24680"/>
<dbReference type="PANTHER" id="PTHR38478">
    <property type="entry name" value="PEPTIDASE M1A AND M12B"/>
    <property type="match status" value="1"/>
</dbReference>
<dbReference type="CDD" id="cd04276">
    <property type="entry name" value="ZnMc_MMP_like_2"/>
    <property type="match status" value="1"/>
</dbReference>
<dbReference type="AlphaFoldDB" id="A0A1P9X3L8"/>
<gene>
    <name evidence="4" type="ORF">AWR27_24680</name>
</gene>
<evidence type="ECO:0000259" key="3">
    <source>
        <dbReference type="Pfam" id="PF17148"/>
    </source>
</evidence>
<organism evidence="4 5">
    <name type="scientific">Spirosoma montaniterrae</name>
    <dbReference type="NCBI Taxonomy" id="1178516"/>
    <lineage>
        <taxon>Bacteria</taxon>
        <taxon>Pseudomonadati</taxon>
        <taxon>Bacteroidota</taxon>
        <taxon>Cytophagia</taxon>
        <taxon>Cytophagales</taxon>
        <taxon>Cytophagaceae</taxon>
        <taxon>Spirosoma</taxon>
    </lineage>
</organism>
<sequence>MKTRLPLLLLFYFILSNVLAQTPPTIATFTAGMSRNPGFLTYYWDAKKGKIWLEISQFNTELLYYPTLAQGIGSNDIGLDRGRLGQEHVVTFQRSGNKVLLIEPNYAYRAISPDPLERRAVEESFAKSVHAGFEIVAEEGDNVLVDLTPFLLQDAVGAVQSIAQIKQGTYKLDPSRCALHLPRTKAFPKNTEFETIITLTGEQPGAYLREVVPTPTAVTMHQHHSFVQLPPLNGTIQSGTIQSGTIQSGPDAYQPRAFDPRIGYGGIEFFDYATPVSQPIMKRYISRHRLQKKNPSAAISEAVNPIVYYMDPGAPEPIRSALMEGAGWWNQAFEAAGFRDAFQVKLLPPDADPMDVRYNLIQWVHRSTRGWSYGMSIIDPRTGEILKGKVTLGSLRVRQDYLIAQGLVGKFDTDSSHVGEMMQMSLDRLRQLAAHEVGHTLGLPHNYLASTQGGGTGTPERFGRASVMDYPTMVAKVKGASIDLSDAYAKGIGIYDKWSIRYGYEQFTPGANEKQELDKIVRDMHSAGLSFLTDQDARPEGSVHPGTHLWDNGANAVDELRRVMDVRRVALTNFTDRKIPAGTPMAMLEDVFVPMYLFHRYQVEAVAKVLGGQSYTNALRGDGQPVVSTVPAAEQNRALDALLATLDPAFLAVPPTVLSLIPPRPFRYDANPREVFKRHTGLAFDPLGPPEAAVGMTLRMLLNPERCARLVRQKSLDGKLPGLNDVFTKLHNALLKTLTAQQPDYAGEIARQTERLYLDQLLKLATNKDIDGSVRATAHEALSQAKAHYSSSATSGSRYDYHRWLIAQYMQFPDRMVSAPAQSPPDGAPIDPGQEWLLPACDWEGR</sequence>
<feature type="domain" description="EcxA zinc-binding" evidence="2">
    <location>
        <begin position="420"/>
        <end position="739"/>
    </location>
</feature>
<evidence type="ECO:0000259" key="2">
    <source>
        <dbReference type="Pfam" id="PF16313"/>
    </source>
</evidence>
<feature type="signal peptide" evidence="1">
    <location>
        <begin position="1"/>
        <end position="20"/>
    </location>
</feature>
<dbReference type="RefSeq" id="WP_077133684.1">
    <property type="nucleotide sequence ID" value="NZ_CP014263.1"/>
</dbReference>
<dbReference type="Proteomes" id="UP000187941">
    <property type="component" value="Chromosome"/>
</dbReference>
<dbReference type="EMBL" id="CP014263">
    <property type="protein sequence ID" value="AQG82209.1"/>
    <property type="molecule type" value="Genomic_DNA"/>
</dbReference>